<evidence type="ECO:0000259" key="5">
    <source>
        <dbReference type="Pfam" id="PF06862"/>
    </source>
</evidence>
<feature type="domain" description="UTP25 NTP hydrolase-like" evidence="6">
    <location>
        <begin position="247"/>
        <end position="533"/>
    </location>
</feature>
<comment type="caution">
    <text evidence="7">The sequence shown here is derived from an EMBL/GenBank/DDBJ whole genome shotgun (WGS) entry which is preliminary data.</text>
</comment>
<accession>A0ABR2DYU8</accession>
<feature type="region of interest" description="Disordered" evidence="4">
    <location>
        <begin position="1"/>
        <end position="56"/>
    </location>
</feature>
<dbReference type="Proteomes" id="UP001472677">
    <property type="component" value="Unassembled WGS sequence"/>
</dbReference>
<reference evidence="7 8" key="1">
    <citation type="journal article" date="2024" name="G3 (Bethesda)">
        <title>Genome assembly of Hibiscus sabdariffa L. provides insights into metabolisms of medicinal natural products.</title>
        <authorList>
            <person name="Kim T."/>
        </authorList>
    </citation>
    <scope>NUCLEOTIDE SEQUENCE [LARGE SCALE GENOMIC DNA]</scope>
    <source>
        <strain evidence="7">TK-2024</strain>
        <tissue evidence="7">Old leaves</tissue>
    </source>
</reference>
<dbReference type="PANTHER" id="PTHR12933">
    <property type="entry name" value="ORF PROTEIN-RELATED"/>
    <property type="match status" value="1"/>
</dbReference>
<feature type="region of interest" description="Disordered" evidence="4">
    <location>
        <begin position="81"/>
        <end position="118"/>
    </location>
</feature>
<feature type="region of interest" description="Disordered" evidence="4">
    <location>
        <begin position="788"/>
        <end position="814"/>
    </location>
</feature>
<evidence type="ECO:0000313" key="8">
    <source>
        <dbReference type="Proteomes" id="UP001472677"/>
    </source>
</evidence>
<dbReference type="SUPFAM" id="SSF52540">
    <property type="entry name" value="P-loop containing nucleoside triphosphate hydrolases"/>
    <property type="match status" value="1"/>
</dbReference>
<keyword evidence="8" id="KW-1185">Reference proteome</keyword>
<dbReference type="Pfam" id="PF22916">
    <property type="entry name" value="UTP25_NTPase-like"/>
    <property type="match status" value="1"/>
</dbReference>
<name>A0ABR2DYU8_9ROSI</name>
<gene>
    <name evidence="7" type="ORF">V6N12_038833</name>
</gene>
<dbReference type="InterPro" id="IPR053939">
    <property type="entry name" value="UTP25_C"/>
</dbReference>
<dbReference type="EMBL" id="JBBPBM010000020">
    <property type="protein sequence ID" value="KAK8550100.1"/>
    <property type="molecule type" value="Genomic_DNA"/>
</dbReference>
<comment type="similarity">
    <text evidence="2">Belongs to the UTP25 family.</text>
</comment>
<evidence type="ECO:0000256" key="4">
    <source>
        <dbReference type="SAM" id="MobiDB-lite"/>
    </source>
</evidence>
<keyword evidence="3" id="KW-0539">Nucleus</keyword>
<feature type="region of interest" description="Disordered" evidence="4">
    <location>
        <begin position="362"/>
        <end position="394"/>
    </location>
</feature>
<dbReference type="InterPro" id="IPR010678">
    <property type="entry name" value="UTP25"/>
</dbReference>
<sequence length="814" mass="92351">MGKRFGGKRGLKRHTTPDKFEARAPARNRRRVEDLPTLSGELSGEESSGGASEEMNYKELTVYEKLLSKLSSSNQPIADAFQKRQVAEDDVTDGSESLSVSEEEKGFEETDSVSLGLQGPDLVCTEEHTEDDLETSDTDEDDDLILRSPTVASSSFSKHVEYKLTEEESNDLSKKKWKYTWEVPAADISNCKWVGTGECFLKDGDLNSNYDLKQKLYKHWLDVYTTSGGNDFNSSKQRWFFSLCNSYRDILHCEKKPFYCNGQEDSNIMDAYLMHSLNHIFRTRDNVRKNDAKISKHQMSGEEMLPGDDFLDQGFTRPKVLILLPLRSIALRVIERLIQLTPATSKVNVEYIDRFYQDFGSEEVEDDEEKEEQSKNAKPKKPPKPSDHQSLFKGDTRDDFMIGIKFTRKTIKLYGDFYSSDIIVASPLELITKFGKAEKNKELDTDYLSSIEVVIIDHADVISLQNWSFLTSVVERLNHMPSKPHGTNVMRIRPWYLDGFARFYRQTIILGYYLNPDMNALFNHHCVNYQGKVKSVREHRGVLPKVLSQVRQIYERFDAKTITVADDARLEYFAQKVFPKIKDCEQGGIMLFASSYFEFVRLRNFLKSQNASFCLLGDYNDQKDISRARVWFFEGKRKIMLYTERIHFYRRFKIRGIQNLIIYSLPERKEFYYEIVNMLEGSDDLACTVLFSQFDKLKLERIVGKSGVEWSAKQLEGEIESAASSTYELQRKLVQAATACDSSGGVTSSFSVVTPSSAVFQVVIGGGGGGGFIGGGAAIAAPAGGAAAAEAPAAEEKKEEKEESDDDMGFSLFD</sequence>
<evidence type="ECO:0000256" key="3">
    <source>
        <dbReference type="ARBA" id="ARBA00023242"/>
    </source>
</evidence>
<evidence type="ECO:0000259" key="6">
    <source>
        <dbReference type="Pfam" id="PF22916"/>
    </source>
</evidence>
<dbReference type="InterPro" id="IPR027417">
    <property type="entry name" value="P-loop_NTPase"/>
</dbReference>
<dbReference type="Pfam" id="PF06862">
    <property type="entry name" value="Utp25_C"/>
    <property type="match status" value="1"/>
</dbReference>
<evidence type="ECO:0000256" key="1">
    <source>
        <dbReference type="ARBA" id="ARBA00004604"/>
    </source>
</evidence>
<dbReference type="PANTHER" id="PTHR12933:SF0">
    <property type="entry name" value="U3 SMALL NUCLEOLAR RNA-ASSOCIATED PROTEIN 25 HOMOLOG"/>
    <property type="match status" value="1"/>
</dbReference>
<proteinExistence type="inferred from homology"/>
<evidence type="ECO:0000313" key="7">
    <source>
        <dbReference type="EMBL" id="KAK8550100.1"/>
    </source>
</evidence>
<comment type="subcellular location">
    <subcellularLocation>
        <location evidence="1">Nucleus</location>
        <location evidence="1">Nucleolus</location>
    </subcellularLocation>
</comment>
<dbReference type="Pfam" id="PF00428">
    <property type="entry name" value="Ribosomal_60s"/>
    <property type="match status" value="1"/>
</dbReference>
<feature type="compositionally biased region" description="Acidic residues" evidence="4">
    <location>
        <begin position="362"/>
        <end position="371"/>
    </location>
</feature>
<feature type="compositionally biased region" description="Basic and acidic residues" evidence="4">
    <location>
        <begin position="15"/>
        <end position="24"/>
    </location>
</feature>
<organism evidence="7 8">
    <name type="scientific">Hibiscus sabdariffa</name>
    <name type="common">roselle</name>
    <dbReference type="NCBI Taxonomy" id="183260"/>
    <lineage>
        <taxon>Eukaryota</taxon>
        <taxon>Viridiplantae</taxon>
        <taxon>Streptophyta</taxon>
        <taxon>Embryophyta</taxon>
        <taxon>Tracheophyta</taxon>
        <taxon>Spermatophyta</taxon>
        <taxon>Magnoliopsida</taxon>
        <taxon>eudicotyledons</taxon>
        <taxon>Gunneridae</taxon>
        <taxon>Pentapetalae</taxon>
        <taxon>rosids</taxon>
        <taxon>malvids</taxon>
        <taxon>Malvales</taxon>
        <taxon>Malvaceae</taxon>
        <taxon>Malvoideae</taxon>
        <taxon>Hibiscus</taxon>
    </lineage>
</organism>
<protein>
    <submittedName>
        <fullName evidence="7">Uncharacterized protein</fullName>
    </submittedName>
</protein>
<feature type="compositionally biased region" description="Low complexity" evidence="4">
    <location>
        <begin position="38"/>
        <end position="54"/>
    </location>
</feature>
<dbReference type="InterPro" id="IPR053940">
    <property type="entry name" value="UTP25_NTPase-like"/>
</dbReference>
<feature type="domain" description="UTP25 C-terminal" evidence="5">
    <location>
        <begin position="544"/>
        <end position="707"/>
    </location>
</feature>
<feature type="compositionally biased region" description="Basic residues" evidence="4">
    <location>
        <begin position="1"/>
        <end position="14"/>
    </location>
</feature>
<evidence type="ECO:0000256" key="2">
    <source>
        <dbReference type="ARBA" id="ARBA00009223"/>
    </source>
</evidence>